<dbReference type="Gene3D" id="3.20.70.20">
    <property type="match status" value="1"/>
</dbReference>
<organism evidence="5 6">
    <name type="scientific">Tissierella creatinophila DSM 6911</name>
    <dbReference type="NCBI Taxonomy" id="1123403"/>
    <lineage>
        <taxon>Bacteria</taxon>
        <taxon>Bacillati</taxon>
        <taxon>Bacillota</taxon>
        <taxon>Tissierellia</taxon>
        <taxon>Tissierellales</taxon>
        <taxon>Tissierellaceae</taxon>
        <taxon>Tissierella</taxon>
    </lineage>
</organism>
<evidence type="ECO:0000259" key="4">
    <source>
        <dbReference type="PROSITE" id="PS51161"/>
    </source>
</evidence>
<dbReference type="PANTHER" id="PTHR21075">
    <property type="entry name" value="ANAEROBIC RIBONUCLEOSIDE-TRIPHOSPHATE REDUCTASE"/>
    <property type="match status" value="1"/>
</dbReference>
<evidence type="ECO:0000256" key="1">
    <source>
        <dbReference type="ARBA" id="ARBA00022741"/>
    </source>
</evidence>
<protein>
    <submittedName>
        <fullName evidence="5">Anaerobic ribonucleoside-triphosphate reductase</fullName>
        <ecNumber evidence="5">1.17.4.2</ecNumber>
    </submittedName>
</protein>
<dbReference type="InterPro" id="IPR012833">
    <property type="entry name" value="NrdD"/>
</dbReference>
<dbReference type="Proteomes" id="UP000186112">
    <property type="component" value="Unassembled WGS sequence"/>
</dbReference>
<keyword evidence="2 3" id="KW-0067">ATP-binding</keyword>
<keyword evidence="5" id="KW-0560">Oxidoreductase</keyword>
<keyword evidence="6" id="KW-1185">Reference proteome</keyword>
<comment type="caution">
    <text evidence="5">The sequence shown here is derived from an EMBL/GenBank/DDBJ whole genome shotgun (WGS) entry which is preliminary data.</text>
</comment>
<dbReference type="NCBIfam" id="TIGR02487">
    <property type="entry name" value="NrdD"/>
    <property type="match status" value="1"/>
</dbReference>
<evidence type="ECO:0000313" key="5">
    <source>
        <dbReference type="EMBL" id="OLS02201.1"/>
    </source>
</evidence>
<feature type="domain" description="ATP-cone" evidence="4">
    <location>
        <begin position="3"/>
        <end position="93"/>
    </location>
</feature>
<dbReference type="GO" id="GO:0009265">
    <property type="term" value="P:2'-deoxyribonucleotide biosynthetic process"/>
    <property type="evidence" value="ECO:0007669"/>
    <property type="project" value="TreeGrafter"/>
</dbReference>
<sequence length="717" mass="82006">MIIKVIKRDNRETDFEKEKIISAIEKAMRYGSGNYERGVAVRIAVEIEQICEVTKVLNISQIEDMVYHKLIENNHVDTAKSYEGYRAVQEHKREQNTTDGSIIELINFENEDLMRENSNKDAVLSSTQRDLIAGEVSKDLYTRKMLPTHLAQAHDEGLIHIHDRDYLLQNMHNCTIVNLEDMLKNGTVINAKQISSPKSFQVACTVTTQIIAQVSSSQYGGASINGIDRILAPYVRKSYDKYLKVHEKRFKDLKLDDYKVEDMSTKYAWEDVKKEIKDGVQTMQYQINTLNSTNGQSPFVTFLLYFDPKDEYALEASIIQEEILKQRLEGIENEAGVKMPTSFPKLIYVLDEHNIEKDSQYYYLTKLSAEASAKTLMPDYVSAKKMREHYEGNVFVPMGCRSYLSPWKDKDGNYKFDGRFNFGVVSVNLPDVALSAKGNIELFWNILNERVALVKEMGLLRYNQLKDTPSDVAPILWQHGAIARLEKGQKIGKLFENGYSTYSLGYIGIYETVKVLIGETHTTDEGAKLALDIVTFLRKKVDGWKKETGIGFALYGTPSENMAGRLSDATKKRFGSIKDITDKGYFINSYHVDIREEIDAFSKLTFESPYQVLSSGGTISYVEIPNLQNNLEAVLEVMKHIYNTNIYAEMNTKADLCHICKFDGEIIINDNLEWECPQCHNKNQDEMTVVRRTCGYLGSNYWSEGRTKDIKDRVLHL</sequence>
<dbReference type="Pfam" id="PF03477">
    <property type="entry name" value="ATP-cone"/>
    <property type="match status" value="1"/>
</dbReference>
<dbReference type="GO" id="GO:0005524">
    <property type="term" value="F:ATP binding"/>
    <property type="evidence" value="ECO:0007669"/>
    <property type="project" value="UniProtKB-UniRule"/>
</dbReference>
<dbReference type="EC" id="1.17.4.2" evidence="5"/>
<dbReference type="GO" id="GO:0031250">
    <property type="term" value="C:anaerobic ribonucleoside-triphosphate reductase complex"/>
    <property type="evidence" value="ECO:0007669"/>
    <property type="project" value="TreeGrafter"/>
</dbReference>
<evidence type="ECO:0000256" key="2">
    <source>
        <dbReference type="ARBA" id="ARBA00022840"/>
    </source>
</evidence>
<dbReference type="PROSITE" id="PS51161">
    <property type="entry name" value="ATP_CONE"/>
    <property type="match status" value="1"/>
</dbReference>
<dbReference type="InterPro" id="IPR005144">
    <property type="entry name" value="ATP-cone_dom"/>
</dbReference>
<accession>A0A1U7M4I0</accession>
<keyword evidence="1 3" id="KW-0547">Nucleotide-binding</keyword>
<name>A0A1U7M4I0_TISCR</name>
<evidence type="ECO:0000313" key="6">
    <source>
        <dbReference type="Proteomes" id="UP000186112"/>
    </source>
</evidence>
<gene>
    <name evidence="5" type="primary">nrdD</name>
    <name evidence="5" type="ORF">TICRE_18310</name>
</gene>
<dbReference type="EMBL" id="LTDM01000039">
    <property type="protein sequence ID" value="OLS02201.1"/>
    <property type="molecule type" value="Genomic_DNA"/>
</dbReference>
<dbReference type="Pfam" id="PF13597">
    <property type="entry name" value="NRDD"/>
    <property type="match status" value="1"/>
</dbReference>
<dbReference type="PANTHER" id="PTHR21075:SF0">
    <property type="entry name" value="ANAEROBIC RIBONUCLEOSIDE-TRIPHOSPHATE REDUCTASE"/>
    <property type="match status" value="1"/>
</dbReference>
<proteinExistence type="predicted"/>
<evidence type="ECO:0000256" key="3">
    <source>
        <dbReference type="PROSITE-ProRule" id="PRU00492"/>
    </source>
</evidence>
<dbReference type="AlphaFoldDB" id="A0A1U7M4I0"/>
<reference evidence="5 6" key="1">
    <citation type="submission" date="2016-02" db="EMBL/GenBank/DDBJ databases">
        <title>Genome sequence of Tissierella creatinophila DSM 6911.</title>
        <authorList>
            <person name="Poehlein A."/>
            <person name="Daniel R."/>
        </authorList>
    </citation>
    <scope>NUCLEOTIDE SEQUENCE [LARGE SCALE GENOMIC DNA]</scope>
    <source>
        <strain evidence="5 6">DSM 6911</strain>
    </source>
</reference>
<dbReference type="GO" id="GO:0008998">
    <property type="term" value="F:ribonucleoside-triphosphate reductase (thioredoxin) activity"/>
    <property type="evidence" value="ECO:0007669"/>
    <property type="project" value="UniProtKB-EC"/>
</dbReference>
<dbReference type="NCBIfam" id="NF006732">
    <property type="entry name" value="PRK09263.1"/>
    <property type="match status" value="1"/>
</dbReference>
<dbReference type="GO" id="GO:0006260">
    <property type="term" value="P:DNA replication"/>
    <property type="evidence" value="ECO:0007669"/>
    <property type="project" value="InterPro"/>
</dbReference>
<dbReference type="GO" id="GO:0004748">
    <property type="term" value="F:ribonucleoside-diphosphate reductase activity, thioredoxin disulfide as acceptor"/>
    <property type="evidence" value="ECO:0007669"/>
    <property type="project" value="TreeGrafter"/>
</dbReference>
<dbReference type="SUPFAM" id="SSF51998">
    <property type="entry name" value="PFL-like glycyl radical enzymes"/>
    <property type="match status" value="1"/>
</dbReference>